<protein>
    <submittedName>
        <fullName evidence="1">Uncharacterized protein</fullName>
    </submittedName>
</protein>
<dbReference type="AlphaFoldDB" id="A0A2P2JA95"/>
<reference evidence="1" key="1">
    <citation type="submission" date="2018-02" db="EMBL/GenBank/DDBJ databases">
        <title>Rhizophora mucronata_Transcriptome.</title>
        <authorList>
            <person name="Meera S.P."/>
            <person name="Sreeshan A."/>
            <person name="Augustine A."/>
        </authorList>
    </citation>
    <scope>NUCLEOTIDE SEQUENCE</scope>
    <source>
        <tissue evidence="1">Leaf</tissue>
    </source>
</reference>
<name>A0A2P2JA95_RHIMU</name>
<accession>A0A2P2JA95</accession>
<proteinExistence type="predicted"/>
<organism evidence="1">
    <name type="scientific">Rhizophora mucronata</name>
    <name type="common">Asiatic mangrove</name>
    <dbReference type="NCBI Taxonomy" id="61149"/>
    <lineage>
        <taxon>Eukaryota</taxon>
        <taxon>Viridiplantae</taxon>
        <taxon>Streptophyta</taxon>
        <taxon>Embryophyta</taxon>
        <taxon>Tracheophyta</taxon>
        <taxon>Spermatophyta</taxon>
        <taxon>Magnoliopsida</taxon>
        <taxon>eudicotyledons</taxon>
        <taxon>Gunneridae</taxon>
        <taxon>Pentapetalae</taxon>
        <taxon>rosids</taxon>
        <taxon>fabids</taxon>
        <taxon>Malpighiales</taxon>
        <taxon>Rhizophoraceae</taxon>
        <taxon>Rhizophora</taxon>
    </lineage>
</organism>
<sequence>MTSPERYAYSMPQICFARLWSVWLLGYLRRANGKLELKRPLVSIHSS</sequence>
<dbReference type="EMBL" id="GGEC01009834">
    <property type="protein sequence ID" value="MBW90317.1"/>
    <property type="molecule type" value="Transcribed_RNA"/>
</dbReference>
<evidence type="ECO:0000313" key="1">
    <source>
        <dbReference type="EMBL" id="MBW90317.1"/>
    </source>
</evidence>